<dbReference type="KEGG" id="fcy:FRACYDRAFT_249592"/>
<sequence length="233" mass="26233">MNPCVDHDQHDHDHDHDDNEEERGYSVRGLENETSSARKLRDDIYYRAKNTVLSIQEDIHVQIELLHDDFNNQIITNNKKMNNKNNQKSSKDDNNKDDDTTSANTSSRTSNRDTTTIPTEFTFATQYNEMSTILAEMYCDICHVHANDARQRGLYDEVTARKINTSLSTTTSEQQQQQQQNNVGAGVDNMMSSDNNNEGSSSVRGSGSDQRRPSTTIDADVAVPAALLDDDLT</sequence>
<feature type="compositionally biased region" description="Basic and acidic residues" evidence="1">
    <location>
        <begin position="89"/>
        <end position="99"/>
    </location>
</feature>
<feature type="compositionally biased region" description="Polar residues" evidence="1">
    <location>
        <begin position="190"/>
        <end position="217"/>
    </location>
</feature>
<feature type="compositionally biased region" description="Low complexity" evidence="1">
    <location>
        <begin position="101"/>
        <end position="114"/>
    </location>
</feature>
<dbReference type="Proteomes" id="UP000095751">
    <property type="component" value="Unassembled WGS sequence"/>
</dbReference>
<gene>
    <name evidence="2" type="ORF">FRACYDRAFT_249592</name>
</gene>
<feature type="compositionally biased region" description="Basic and acidic residues" evidence="1">
    <location>
        <begin position="1"/>
        <end position="25"/>
    </location>
</feature>
<feature type="compositionally biased region" description="Low complexity" evidence="1">
    <location>
        <begin position="77"/>
        <end position="88"/>
    </location>
</feature>
<name>A0A1E7ES44_9STRA</name>
<evidence type="ECO:0000256" key="1">
    <source>
        <dbReference type="SAM" id="MobiDB-lite"/>
    </source>
</evidence>
<feature type="region of interest" description="Disordered" evidence="1">
    <location>
        <begin position="1"/>
        <end position="34"/>
    </location>
</feature>
<organism evidence="2 3">
    <name type="scientific">Fragilariopsis cylindrus CCMP1102</name>
    <dbReference type="NCBI Taxonomy" id="635003"/>
    <lineage>
        <taxon>Eukaryota</taxon>
        <taxon>Sar</taxon>
        <taxon>Stramenopiles</taxon>
        <taxon>Ochrophyta</taxon>
        <taxon>Bacillariophyta</taxon>
        <taxon>Bacillariophyceae</taxon>
        <taxon>Bacillariophycidae</taxon>
        <taxon>Bacillariales</taxon>
        <taxon>Bacillariaceae</taxon>
        <taxon>Fragilariopsis</taxon>
    </lineage>
</organism>
<dbReference type="InParanoid" id="A0A1E7ES44"/>
<evidence type="ECO:0000313" key="2">
    <source>
        <dbReference type="EMBL" id="OEU08692.1"/>
    </source>
</evidence>
<evidence type="ECO:0000313" key="3">
    <source>
        <dbReference type="Proteomes" id="UP000095751"/>
    </source>
</evidence>
<protein>
    <submittedName>
        <fullName evidence="2">Uncharacterized protein</fullName>
    </submittedName>
</protein>
<dbReference type="AlphaFoldDB" id="A0A1E7ES44"/>
<keyword evidence="3" id="KW-1185">Reference proteome</keyword>
<proteinExistence type="predicted"/>
<dbReference type="EMBL" id="KV784379">
    <property type="protein sequence ID" value="OEU08692.1"/>
    <property type="molecule type" value="Genomic_DNA"/>
</dbReference>
<feature type="region of interest" description="Disordered" evidence="1">
    <location>
        <begin position="77"/>
        <end position="114"/>
    </location>
</feature>
<accession>A0A1E7ES44</accession>
<feature type="region of interest" description="Disordered" evidence="1">
    <location>
        <begin position="167"/>
        <end position="222"/>
    </location>
</feature>
<reference evidence="2 3" key="1">
    <citation type="submission" date="2016-09" db="EMBL/GenBank/DDBJ databases">
        <title>Extensive genetic diversity and differential bi-allelic expression allows diatom success in the polar Southern Ocean.</title>
        <authorList>
            <consortium name="DOE Joint Genome Institute"/>
            <person name="Mock T."/>
            <person name="Otillar R.P."/>
            <person name="Strauss J."/>
            <person name="Dupont C."/>
            <person name="Frickenhaus S."/>
            <person name="Maumus F."/>
            <person name="Mcmullan M."/>
            <person name="Sanges R."/>
            <person name="Schmutz J."/>
            <person name="Toseland A."/>
            <person name="Valas R."/>
            <person name="Veluchamy A."/>
            <person name="Ward B.J."/>
            <person name="Allen A."/>
            <person name="Barry K."/>
            <person name="Falciatore A."/>
            <person name="Ferrante M."/>
            <person name="Fortunato A.E."/>
            <person name="Gloeckner G."/>
            <person name="Gruber A."/>
            <person name="Hipkin R."/>
            <person name="Janech M."/>
            <person name="Kroth P."/>
            <person name="Leese F."/>
            <person name="Lindquist E."/>
            <person name="Lyon B.R."/>
            <person name="Martin J."/>
            <person name="Mayer C."/>
            <person name="Parker M."/>
            <person name="Quesneville H."/>
            <person name="Raymond J."/>
            <person name="Uhlig C."/>
            <person name="Valentin K.U."/>
            <person name="Worden A.Z."/>
            <person name="Armbrust E.V."/>
            <person name="Bowler C."/>
            <person name="Green B."/>
            <person name="Moulton V."/>
            <person name="Van Oosterhout C."/>
            <person name="Grigoriev I."/>
        </authorList>
    </citation>
    <scope>NUCLEOTIDE SEQUENCE [LARGE SCALE GENOMIC DNA]</scope>
    <source>
        <strain evidence="2 3">CCMP1102</strain>
    </source>
</reference>